<evidence type="ECO:0000313" key="3">
    <source>
        <dbReference type="EMBL" id="PIY95281.1"/>
    </source>
</evidence>
<dbReference type="EMBL" id="PFMC01000019">
    <property type="protein sequence ID" value="PIY95281.1"/>
    <property type="molecule type" value="Genomic_DNA"/>
</dbReference>
<dbReference type="Pfam" id="PF23477">
    <property type="entry name" value="zf_Tbcl_2"/>
    <property type="match status" value="1"/>
</dbReference>
<reference evidence="4" key="1">
    <citation type="submission" date="2017-09" db="EMBL/GenBank/DDBJ databases">
        <title>Depth-based differentiation of microbial function through sediment-hosted aquifers and enrichment of novel symbionts in the deep terrestrial subsurface.</title>
        <authorList>
            <person name="Probst A.J."/>
            <person name="Ladd B."/>
            <person name="Jarett J.K."/>
            <person name="Geller-Mcgrath D.E."/>
            <person name="Sieber C.M.K."/>
            <person name="Emerson J.B."/>
            <person name="Anantharaman K."/>
            <person name="Thomas B.C."/>
            <person name="Malmstrom R."/>
            <person name="Stieglmeier M."/>
            <person name="Klingl A."/>
            <person name="Woyke T."/>
            <person name="Ryan C.M."/>
            <person name="Banfield J.F."/>
        </authorList>
    </citation>
    <scope>NUCLEOTIDE SEQUENCE [LARGE SCALE GENOMIC DNA]</scope>
</reference>
<dbReference type="NCBIfam" id="TIGR04272">
    <property type="entry name" value="cxxc_cxxc_Mbark"/>
    <property type="match status" value="1"/>
</dbReference>
<gene>
    <name evidence="3" type="ORF">COY67_00780</name>
</gene>
<dbReference type="Proteomes" id="UP000228689">
    <property type="component" value="Unassembled WGS sequence"/>
</dbReference>
<dbReference type="CDD" id="cd01127">
    <property type="entry name" value="TrwB_TraG_TraD_VirD4"/>
    <property type="match status" value="1"/>
</dbReference>
<comment type="caution">
    <text evidence="3">The sequence shown here is derived from an EMBL/GenBank/DDBJ whole genome shotgun (WGS) entry which is preliminary data.</text>
</comment>
<dbReference type="AlphaFoldDB" id="A0A2M7RFE8"/>
<accession>A0A2M7RFE8</accession>
<dbReference type="InterPro" id="IPR026363">
    <property type="entry name" value="CxxC-x17-CxxC_dom"/>
</dbReference>
<feature type="domain" description="Type IV secretion system coupling protein TraD DNA-binding" evidence="1">
    <location>
        <begin position="29"/>
        <end position="342"/>
    </location>
</feature>
<dbReference type="InterPro" id="IPR019476">
    <property type="entry name" value="T4SS_TraD_DNA-bd"/>
</dbReference>
<dbReference type="Pfam" id="PF10412">
    <property type="entry name" value="TrwB_AAD_bind"/>
    <property type="match status" value="1"/>
</dbReference>
<proteinExistence type="predicted"/>
<organism evidence="3 4">
    <name type="scientific">Candidatus Komeilibacteria bacterium CG_4_10_14_0_8_um_filter_37_78</name>
    <dbReference type="NCBI Taxonomy" id="1974471"/>
    <lineage>
        <taxon>Bacteria</taxon>
        <taxon>Candidatus Komeiliibacteriota</taxon>
    </lineage>
</organism>
<evidence type="ECO:0000313" key="4">
    <source>
        <dbReference type="Proteomes" id="UP000228689"/>
    </source>
</evidence>
<dbReference type="InterPro" id="IPR051162">
    <property type="entry name" value="T4SS_component"/>
</dbReference>
<evidence type="ECO:0000259" key="2">
    <source>
        <dbReference type="Pfam" id="PF23477"/>
    </source>
</evidence>
<dbReference type="SUPFAM" id="SSF52540">
    <property type="entry name" value="P-loop containing nucleoside triphosphate hydrolases"/>
    <property type="match status" value="1"/>
</dbReference>
<dbReference type="Gene3D" id="3.40.50.300">
    <property type="entry name" value="P-loop containing nucleotide triphosphate hydrolases"/>
    <property type="match status" value="2"/>
</dbReference>
<evidence type="ECO:0000259" key="1">
    <source>
        <dbReference type="Pfam" id="PF10412"/>
    </source>
</evidence>
<dbReference type="PANTHER" id="PTHR30121:SF11">
    <property type="entry name" value="AAA+ ATPASE DOMAIN-CONTAINING PROTEIN"/>
    <property type="match status" value="1"/>
</dbReference>
<dbReference type="InterPro" id="IPR027417">
    <property type="entry name" value="P-loop_NTPase"/>
</dbReference>
<sequence>MINNDDDQVVAYAQTNYRNLTKKYGIKTKDRRTHMYLIGKSGTGKSTMQENMIIQDIQAGRGVAVVDPHGDMVEKIINFIPSYRINDTIYFNPADINYPFAFNVLEKVDEEHQHLVASGLIGVFRKIWADTWGPRLEYVLRNAILALLEYPDSTLLGIMRLLVDADYRKKVISQVKDPVVRSFWVDEYEKYKGDFQVQAIAPIQNKVGAFLSSFLIRNVVGQIQSSIDLREVMDSGKILLLNLSKGRIGEDNSALLGAMMITKIQLAAMSRVDIPENERRDFYLYIDEFQNFATESFADILSEARKYHLSMILAHQYRAQLDEKVQDAIFGNVGTLVSFRVGADDAEYLEKEFEPQFTKMDLVNLNKFNIYNKLMIDGITSPAFSAIGLPPIQLSGENTGNLEKVINLTREKYCKKREIIEDKISRWSTAESLGGATGGDKNSLDKGFKVNCSRCGVETSVPFKPDGLRPSFCPDCLKLFKAGKISREALDKFTAAVAPVVPADSAVVPKPDNNSAESVVEPKAIPATKDVQVEDSGVSLTEAINQGVTGFSRRRKEE</sequence>
<name>A0A2M7RFE8_9BACT</name>
<dbReference type="PANTHER" id="PTHR30121">
    <property type="entry name" value="UNCHARACTERIZED PROTEIN YJGR-RELATED"/>
    <property type="match status" value="1"/>
</dbReference>
<feature type="domain" description="CxxC-x17-CxxC" evidence="2">
    <location>
        <begin position="448"/>
        <end position="478"/>
    </location>
</feature>
<protein>
    <submittedName>
        <fullName evidence="3">Uncharacterized protein</fullName>
    </submittedName>
</protein>